<proteinExistence type="predicted"/>
<evidence type="ECO:0000313" key="2">
    <source>
        <dbReference type="Proteomes" id="UP000594132"/>
    </source>
</evidence>
<organism evidence="1 2">
    <name type="scientific">uncultured phage cr111_1</name>
    <dbReference type="NCBI Taxonomy" id="2772071"/>
    <lineage>
        <taxon>Viruses</taxon>
        <taxon>Duplodnaviria</taxon>
        <taxon>Heunggongvirae</taxon>
        <taxon>Uroviricota</taxon>
        <taxon>Caudoviricetes</taxon>
        <taxon>Crassvirales</taxon>
        <taxon>Steigviridae</taxon>
        <taxon>Asinivirinae</taxon>
        <taxon>Lahndsivirus</taxon>
        <taxon>Lahndsivirus rarus</taxon>
    </lineage>
</organism>
<protein>
    <submittedName>
        <fullName evidence="1">Uncharacterized protein</fullName>
    </submittedName>
</protein>
<sequence length="126" mass="14015">MGHRIKALVYNGEILASNNGSCITRVLYNREVIWPDTPAPEPTNLVIATYNDTVATFDGVKAGYWERLFGAISSGNKIKRIMFNGEKIYPVENDYLSIEKDSNILSGANGFADTNTIYTNLTFTIK</sequence>
<dbReference type="RefSeq" id="YP_010111281.1">
    <property type="nucleotide sequence ID" value="NC_055880.1"/>
</dbReference>
<keyword evidence="2" id="KW-1185">Reference proteome</keyword>
<dbReference type="KEGG" id="vg:65129644"/>
<reference evidence="1 2" key="1">
    <citation type="submission" date="2020-07" db="EMBL/GenBank/DDBJ databases">
        <title>Taxonomic proposal: Crassvirales, a new order of highly abundant and diverse bacterial viruses.</title>
        <authorList>
            <person name="Shkoporov A.N."/>
            <person name="Stockdale S.R."/>
            <person name="Guerin E."/>
            <person name="Ross R.P."/>
            <person name="Hill C."/>
        </authorList>
    </citation>
    <scope>NUCLEOTIDE SEQUENCE [LARGE SCALE GENOMIC DNA]</scope>
</reference>
<dbReference type="GeneID" id="65129644"/>
<dbReference type="EMBL" id="MT774387">
    <property type="protein sequence ID" value="QOR59123.1"/>
    <property type="molecule type" value="Genomic_DNA"/>
</dbReference>
<evidence type="ECO:0000313" key="1">
    <source>
        <dbReference type="EMBL" id="QOR59123.1"/>
    </source>
</evidence>
<accession>A0A7M1RXE6</accession>
<name>A0A7M1RXE6_9CAUD</name>
<dbReference type="Proteomes" id="UP000594132">
    <property type="component" value="Segment"/>
</dbReference>